<dbReference type="AlphaFoldDB" id="A0A2U2DGD0"/>
<proteinExistence type="predicted"/>
<reference evidence="1 2" key="1">
    <citation type="submission" date="2018-05" db="EMBL/GenBank/DDBJ databases">
        <title>The draft genome of strain NS-104.</title>
        <authorList>
            <person name="Hang P."/>
            <person name="Jiang J."/>
        </authorList>
    </citation>
    <scope>NUCLEOTIDE SEQUENCE [LARGE SCALE GENOMIC DNA]</scope>
    <source>
        <strain evidence="1 2">NS-104</strain>
    </source>
</reference>
<evidence type="ECO:0000313" key="1">
    <source>
        <dbReference type="EMBL" id="PWE52301.1"/>
    </source>
</evidence>
<dbReference type="EMBL" id="QFBC01000028">
    <property type="protein sequence ID" value="PWE52301.1"/>
    <property type="molecule type" value="Genomic_DNA"/>
</dbReference>
<protein>
    <submittedName>
        <fullName evidence="1">Uncharacterized protein</fullName>
    </submittedName>
</protein>
<sequence>MTTPSQLATAYYLTAQWHDKQAASCDEIANDEPRIAVEIRNRAAQAAVHHRASAAGLRLAASQLLRAAIAQ</sequence>
<name>A0A2U2DGD0_9HYPH</name>
<gene>
    <name evidence="1" type="ORF">DEM27_31675</name>
</gene>
<dbReference type="Proteomes" id="UP000245252">
    <property type="component" value="Unassembled WGS sequence"/>
</dbReference>
<organism evidence="1 2">
    <name type="scientific">Metarhizobium album</name>
    <dbReference type="NCBI Taxonomy" id="2182425"/>
    <lineage>
        <taxon>Bacteria</taxon>
        <taxon>Pseudomonadati</taxon>
        <taxon>Pseudomonadota</taxon>
        <taxon>Alphaproteobacteria</taxon>
        <taxon>Hyphomicrobiales</taxon>
        <taxon>Rhizobiaceae</taxon>
        <taxon>Metarhizobium</taxon>
    </lineage>
</organism>
<keyword evidence="2" id="KW-1185">Reference proteome</keyword>
<evidence type="ECO:0000313" key="2">
    <source>
        <dbReference type="Proteomes" id="UP000245252"/>
    </source>
</evidence>
<dbReference type="RefSeq" id="WP_109462224.1">
    <property type="nucleotide sequence ID" value="NZ_QFBC01000028.1"/>
</dbReference>
<accession>A0A2U2DGD0</accession>
<dbReference type="OrthoDB" id="8456926at2"/>
<comment type="caution">
    <text evidence="1">The sequence shown here is derived from an EMBL/GenBank/DDBJ whole genome shotgun (WGS) entry which is preliminary data.</text>
</comment>